<organism evidence="1">
    <name type="scientific">marine sediment metagenome</name>
    <dbReference type="NCBI Taxonomy" id="412755"/>
    <lineage>
        <taxon>unclassified sequences</taxon>
        <taxon>metagenomes</taxon>
        <taxon>ecological metagenomes</taxon>
    </lineage>
</organism>
<dbReference type="EMBL" id="BARW01012036">
    <property type="protein sequence ID" value="GAI79676.1"/>
    <property type="molecule type" value="Genomic_DNA"/>
</dbReference>
<gene>
    <name evidence="1" type="ORF">S12H4_22903</name>
</gene>
<dbReference type="AlphaFoldDB" id="X1SKI5"/>
<comment type="caution">
    <text evidence="1">The sequence shown here is derived from an EMBL/GenBank/DDBJ whole genome shotgun (WGS) entry which is preliminary data.</text>
</comment>
<sequence>MNFRYDFKGWRFYIALTHSQQVKGVNSKLPGEKHFLMWDFDDKGEEDVKQAL</sequence>
<name>X1SKI5_9ZZZZ</name>
<proteinExistence type="predicted"/>
<evidence type="ECO:0000313" key="1">
    <source>
        <dbReference type="EMBL" id="GAI79676.1"/>
    </source>
</evidence>
<reference evidence="1" key="1">
    <citation type="journal article" date="2014" name="Front. Microbiol.">
        <title>High frequency of phylogenetically diverse reductive dehalogenase-homologous genes in deep subseafloor sedimentary metagenomes.</title>
        <authorList>
            <person name="Kawai M."/>
            <person name="Futagami T."/>
            <person name="Toyoda A."/>
            <person name="Takaki Y."/>
            <person name="Nishi S."/>
            <person name="Hori S."/>
            <person name="Arai W."/>
            <person name="Tsubouchi T."/>
            <person name="Morono Y."/>
            <person name="Uchiyama I."/>
            <person name="Ito T."/>
            <person name="Fujiyama A."/>
            <person name="Inagaki F."/>
            <person name="Takami H."/>
        </authorList>
    </citation>
    <scope>NUCLEOTIDE SEQUENCE</scope>
    <source>
        <strain evidence="1">Expedition CK06-06</strain>
    </source>
</reference>
<protein>
    <submittedName>
        <fullName evidence="1">Uncharacterized protein</fullName>
    </submittedName>
</protein>
<feature type="non-terminal residue" evidence="1">
    <location>
        <position position="52"/>
    </location>
</feature>
<accession>X1SKI5</accession>